<dbReference type="InterPro" id="IPR024486">
    <property type="entry name" value="DUF2617"/>
</dbReference>
<reference evidence="1 2" key="1">
    <citation type="submission" date="2020-07" db="EMBL/GenBank/DDBJ databases">
        <title>Sequencing the genomes of 1000 actinobacteria strains.</title>
        <authorList>
            <person name="Klenk H.-P."/>
        </authorList>
    </citation>
    <scope>NUCLEOTIDE SEQUENCE [LARGE SCALE GENOMIC DNA]</scope>
    <source>
        <strain evidence="1 2">DSM 26487</strain>
    </source>
</reference>
<evidence type="ECO:0000313" key="2">
    <source>
        <dbReference type="Proteomes" id="UP000564496"/>
    </source>
</evidence>
<accession>A0A7Z0IUI8</accession>
<dbReference type="AlphaFoldDB" id="A0A7Z0IUI8"/>
<dbReference type="EMBL" id="JACBZR010000001">
    <property type="protein sequence ID" value="NYI80015.1"/>
    <property type="molecule type" value="Genomic_DNA"/>
</dbReference>
<evidence type="ECO:0000313" key="1">
    <source>
        <dbReference type="EMBL" id="NYI80015.1"/>
    </source>
</evidence>
<gene>
    <name evidence="1" type="ORF">BJ988_004663</name>
</gene>
<sequence length="173" mass="18480">MTLLDVPFVDVRGDTLRWTLAPVPCTPLASRTVLLERGMSVTLSVLGASHQVVVRRDDRPLLHETVACGIAEAAPLATEHATGGYRLASHVTTVGPDELAAEAARLVERLSGRTDAVVAHFPGDPHAVTALALDGVGGTTAGEITWRTWHTYPQTGEIVATTTRYRPEEVARV</sequence>
<dbReference type="Pfam" id="PF10936">
    <property type="entry name" value="DUF2617"/>
    <property type="match status" value="1"/>
</dbReference>
<name>A0A7Z0IUI8_9ACTN</name>
<proteinExistence type="predicted"/>
<evidence type="ECO:0008006" key="3">
    <source>
        <dbReference type="Google" id="ProtNLM"/>
    </source>
</evidence>
<dbReference type="Proteomes" id="UP000564496">
    <property type="component" value="Unassembled WGS sequence"/>
</dbReference>
<dbReference type="RefSeq" id="WP_179660248.1">
    <property type="nucleotide sequence ID" value="NZ_JACBZR010000001.1"/>
</dbReference>
<organism evidence="1 2">
    <name type="scientific">Nocardioides panzhihuensis</name>
    <dbReference type="NCBI Taxonomy" id="860243"/>
    <lineage>
        <taxon>Bacteria</taxon>
        <taxon>Bacillati</taxon>
        <taxon>Actinomycetota</taxon>
        <taxon>Actinomycetes</taxon>
        <taxon>Propionibacteriales</taxon>
        <taxon>Nocardioidaceae</taxon>
        <taxon>Nocardioides</taxon>
    </lineage>
</organism>
<keyword evidence="2" id="KW-1185">Reference proteome</keyword>
<protein>
    <recommendedName>
        <fullName evidence="3">DUF2617 family protein</fullName>
    </recommendedName>
</protein>
<comment type="caution">
    <text evidence="1">The sequence shown here is derived from an EMBL/GenBank/DDBJ whole genome shotgun (WGS) entry which is preliminary data.</text>
</comment>